<feature type="compositionally biased region" description="Polar residues" evidence="2">
    <location>
        <begin position="322"/>
        <end position="340"/>
    </location>
</feature>
<sequence>MNDHFSLQNIDSLIFQFALQTRELTHEKNELNKQIKVCKADIAERKSYIESMEEKIKKLEEEIRVKQDIVIHNKENAKSMKATNSLLLQYEQTLKAELNSRQASYNHDMEVSEERIASYRKILQSHKECYYQNPLAQKLLMLQAEKEEIECRIKAVDEQVTIKQKELDRVTDPAANCSSAETLIESISGQQPITELEKQLDPLIVESSDLSNSFLHLSQTKNGHTVSVKANEGDILEEKRVQNNKTFSNYSEEASSELEKTRSEEMYTSEQEKKTKAQDQVLELVTPASEINEPVEDKVEERVILDENQAPNNEDNEGLTGFPQSTNPSSPAKITAASSNPTFPFNFSPASSPHQGTSVRKSPTFLFSLISDPSTPSFSGFDVGSSQNEDTSFTFHSSFFSDKKAAVSKVLNSPGFLFDQSDQSEDFQFDFTSKSPQATKKDNNRDEFPFSLNF</sequence>
<dbReference type="GO" id="GO:0000801">
    <property type="term" value="C:central element"/>
    <property type="evidence" value="ECO:0007669"/>
    <property type="project" value="TreeGrafter"/>
</dbReference>
<feature type="coiled-coil region" evidence="1">
    <location>
        <begin position="139"/>
        <end position="166"/>
    </location>
</feature>
<dbReference type="GO" id="GO:0007283">
    <property type="term" value="P:spermatogenesis"/>
    <property type="evidence" value="ECO:0007669"/>
    <property type="project" value="TreeGrafter"/>
</dbReference>
<dbReference type="GO" id="GO:0048477">
    <property type="term" value="P:oogenesis"/>
    <property type="evidence" value="ECO:0007669"/>
    <property type="project" value="TreeGrafter"/>
</dbReference>
<evidence type="ECO:0008006" key="5">
    <source>
        <dbReference type="Google" id="ProtNLM"/>
    </source>
</evidence>
<keyword evidence="4" id="KW-1185">Reference proteome</keyword>
<dbReference type="InterPro" id="IPR031380">
    <property type="entry name" value="SIX6OS1"/>
</dbReference>
<gene>
    <name evidence="3" type="ORF">Q5P01_013434</name>
</gene>
<comment type="caution">
    <text evidence="3">The sequence shown here is derived from an EMBL/GenBank/DDBJ whole genome shotgun (WGS) entry which is preliminary data.</text>
</comment>
<feature type="region of interest" description="Disordered" evidence="2">
    <location>
        <begin position="432"/>
        <end position="454"/>
    </location>
</feature>
<dbReference type="AlphaFoldDB" id="A0AA88MMU7"/>
<dbReference type="Proteomes" id="UP001187415">
    <property type="component" value="Unassembled WGS sequence"/>
</dbReference>
<name>A0AA88MMU7_CHASR</name>
<accession>A0AA88MMU7</accession>
<feature type="coiled-coil region" evidence="1">
    <location>
        <begin position="21"/>
        <end position="69"/>
    </location>
</feature>
<evidence type="ECO:0000313" key="3">
    <source>
        <dbReference type="EMBL" id="KAK2839694.1"/>
    </source>
</evidence>
<organism evidence="3 4">
    <name type="scientific">Channa striata</name>
    <name type="common">Snakehead murrel</name>
    <name type="synonym">Ophicephalus striatus</name>
    <dbReference type="NCBI Taxonomy" id="64152"/>
    <lineage>
        <taxon>Eukaryota</taxon>
        <taxon>Metazoa</taxon>
        <taxon>Chordata</taxon>
        <taxon>Craniata</taxon>
        <taxon>Vertebrata</taxon>
        <taxon>Euteleostomi</taxon>
        <taxon>Actinopterygii</taxon>
        <taxon>Neopterygii</taxon>
        <taxon>Teleostei</taxon>
        <taxon>Neoteleostei</taxon>
        <taxon>Acanthomorphata</taxon>
        <taxon>Anabantaria</taxon>
        <taxon>Anabantiformes</taxon>
        <taxon>Channoidei</taxon>
        <taxon>Channidae</taxon>
        <taxon>Channa</taxon>
    </lineage>
</organism>
<protein>
    <recommendedName>
        <fullName evidence="5">Protein SIX6OS1</fullName>
    </recommendedName>
</protein>
<dbReference type="EMBL" id="JAUPFM010000010">
    <property type="protein sequence ID" value="KAK2839694.1"/>
    <property type="molecule type" value="Genomic_DNA"/>
</dbReference>
<evidence type="ECO:0000313" key="4">
    <source>
        <dbReference type="Proteomes" id="UP001187415"/>
    </source>
</evidence>
<dbReference type="GO" id="GO:0007129">
    <property type="term" value="P:homologous chromosome pairing at meiosis"/>
    <property type="evidence" value="ECO:0007669"/>
    <property type="project" value="TreeGrafter"/>
</dbReference>
<evidence type="ECO:0000256" key="2">
    <source>
        <dbReference type="SAM" id="MobiDB-lite"/>
    </source>
</evidence>
<dbReference type="Pfam" id="PF15676">
    <property type="entry name" value="S6OS1"/>
    <property type="match status" value="1"/>
</dbReference>
<proteinExistence type="predicted"/>
<feature type="region of interest" description="Disordered" evidence="2">
    <location>
        <begin position="308"/>
        <end position="340"/>
    </location>
</feature>
<dbReference type="PANTHER" id="PTHR35449">
    <property type="entry name" value="PROTEIN SIX6OS1"/>
    <property type="match status" value="1"/>
</dbReference>
<keyword evidence="1" id="KW-0175">Coiled coil</keyword>
<reference evidence="3" key="1">
    <citation type="submission" date="2023-07" db="EMBL/GenBank/DDBJ databases">
        <title>Chromosome-level Genome Assembly of Striped Snakehead (Channa striata).</title>
        <authorList>
            <person name="Liu H."/>
        </authorList>
    </citation>
    <scope>NUCLEOTIDE SEQUENCE</scope>
    <source>
        <strain evidence="3">Gz</strain>
        <tissue evidence="3">Muscle</tissue>
    </source>
</reference>
<dbReference type="PANTHER" id="PTHR35449:SF1">
    <property type="entry name" value="PROTEIN SIX6OS1"/>
    <property type="match status" value="1"/>
</dbReference>
<evidence type="ECO:0000256" key="1">
    <source>
        <dbReference type="SAM" id="Coils"/>
    </source>
</evidence>
<feature type="compositionally biased region" description="Basic and acidic residues" evidence="2">
    <location>
        <begin position="439"/>
        <end position="448"/>
    </location>
</feature>
<dbReference type="GO" id="GO:0010705">
    <property type="term" value="P:meiotic DNA double-strand break processing involved in reciprocal meiotic recombination"/>
    <property type="evidence" value="ECO:0007669"/>
    <property type="project" value="TreeGrafter"/>
</dbReference>